<sequence length="144" mass="17045">MSREKILKETLLLNSLLEAKVISRENVLLKIEKMVNSMNPPPKKVIFRAVKDKQDNLIDIEVVEPQRYGKEKTLMSIQNVFTTDSIENTLSDIEASFKLANEFKPIFKKATLRKKKNNTEFYFSFHDNRRVYNLETEKWEKMIM</sequence>
<evidence type="ECO:0000313" key="1">
    <source>
        <dbReference type="EMBL" id="AMS01160.1"/>
    </source>
</evidence>
<reference evidence="1 2" key="1">
    <citation type="journal article" date="2016" name="Virology">
        <title>The genome of AR9, a giant transducing Bacillus phage encoding two multisubunit RNA polymerases.</title>
        <authorList>
            <person name="Lavysh D."/>
            <person name="Sokolova M."/>
            <person name="Minakhin L."/>
            <person name="Yakunina M."/>
            <person name="Artamonova T."/>
            <person name="Kozyavkin S."/>
            <person name="Makarova K.S."/>
            <person name="Koonin E.V."/>
            <person name="Severinov K."/>
        </authorList>
    </citation>
    <scope>NUCLEOTIDE SEQUENCE [LARGE SCALE GENOMIC DNA]</scope>
</reference>
<name>A0A172JHY2_BPPB1</name>
<dbReference type="KEGG" id="vg:29058794"/>
<dbReference type="GeneID" id="29058794"/>
<dbReference type="Proteomes" id="UP000202618">
    <property type="component" value="Segment"/>
</dbReference>
<accession>A0A172JHY2</accession>
<evidence type="ECO:0000313" key="2">
    <source>
        <dbReference type="Proteomes" id="UP000202618"/>
    </source>
</evidence>
<proteinExistence type="predicted"/>
<organism evidence="1 2">
    <name type="scientific">Bacillus phage AR9</name>
    <dbReference type="NCBI Taxonomy" id="1815509"/>
    <lineage>
        <taxon>Viruses</taxon>
        <taxon>Duplodnaviria</taxon>
        <taxon>Heunggongvirae</taxon>
        <taxon>Uroviricota</taxon>
        <taxon>Caudoviricetes</taxon>
        <taxon>Takahashivirus</taxon>
        <taxon>Bacillus phage PBS1</taxon>
    </lineage>
</organism>
<dbReference type="RefSeq" id="YP_009282980.1">
    <property type="nucleotide sequence ID" value="NC_031039.1"/>
</dbReference>
<protein>
    <submittedName>
        <fullName evidence="1">Uncharacterized protein</fullName>
    </submittedName>
</protein>
<dbReference type="EMBL" id="KU878088">
    <property type="protein sequence ID" value="AMS01160.1"/>
    <property type="molecule type" value="Genomic_DNA"/>
</dbReference>
<gene>
    <name evidence="1" type="ORF">AR9_g076</name>
</gene>